<sequence length="370" mass="42380">MQQALLQNPSIERSEHVWALHWYRLRHQHPLATDHLWAYLQDPSYWAADKVTRRFAMVQCSLADGFQIAIANVERILNGYDPDYGSNLKAYARTAFGNCIRDQLRQQHEVNISSDWGLLRRLSQTQLTQALLTAGFVQTSAPILVWKCFRAECSPEPGRLARGLPAPNETQLNAMVNRFNRERYQLLAENEADLATTAFAIPDFATTDIDTKQMLAELTQLAAIARSYLTPTITSLNQPQYDDSGEEPLNTLPAAEIPMNQILADEAYHEQQQQMQQIGAVLETAITALDIPEQQLLQLYYQQNLTQTEIAQQLDIQQYQVSRKLSRLRQQLLLRVINWSQKTLHTPPESDVLANVSQVIHEWLQYHYSP</sequence>
<dbReference type="RefSeq" id="WP_193994035.1">
    <property type="nucleotide sequence ID" value="NZ_JADEXP010000140.1"/>
</dbReference>
<dbReference type="PANTHER" id="PTHR30385:SF7">
    <property type="entry name" value="RNA POLYMERASE SIGMA FACTOR FLIA"/>
    <property type="match status" value="1"/>
</dbReference>
<name>A0A928ZVF5_LEPEC</name>
<evidence type="ECO:0000313" key="5">
    <source>
        <dbReference type="EMBL" id="MBE9068085.1"/>
    </source>
</evidence>
<evidence type="ECO:0000256" key="3">
    <source>
        <dbReference type="ARBA" id="ARBA00023125"/>
    </source>
</evidence>
<dbReference type="GO" id="GO:0006352">
    <property type="term" value="P:DNA-templated transcription initiation"/>
    <property type="evidence" value="ECO:0007669"/>
    <property type="project" value="InterPro"/>
</dbReference>
<dbReference type="NCBIfam" id="TIGR02937">
    <property type="entry name" value="sigma70-ECF"/>
    <property type="match status" value="1"/>
</dbReference>
<dbReference type="InterPro" id="IPR013324">
    <property type="entry name" value="RNA_pol_sigma_r3/r4-like"/>
</dbReference>
<keyword evidence="2" id="KW-0731">Sigma factor</keyword>
<keyword evidence="4" id="KW-0804">Transcription</keyword>
<dbReference type="GO" id="GO:0016987">
    <property type="term" value="F:sigma factor activity"/>
    <property type="evidence" value="ECO:0007669"/>
    <property type="project" value="UniProtKB-KW"/>
</dbReference>
<keyword evidence="6" id="KW-1185">Reference proteome</keyword>
<dbReference type="InterPro" id="IPR014284">
    <property type="entry name" value="RNA_pol_sigma-70_dom"/>
</dbReference>
<dbReference type="Proteomes" id="UP000615026">
    <property type="component" value="Unassembled WGS sequence"/>
</dbReference>
<evidence type="ECO:0000256" key="1">
    <source>
        <dbReference type="ARBA" id="ARBA00023015"/>
    </source>
</evidence>
<evidence type="ECO:0000313" key="6">
    <source>
        <dbReference type="Proteomes" id="UP000615026"/>
    </source>
</evidence>
<protein>
    <submittedName>
        <fullName evidence="5">Sigma-70 family RNA polymerase sigma factor</fullName>
    </submittedName>
</protein>
<reference evidence="5" key="1">
    <citation type="submission" date="2020-10" db="EMBL/GenBank/DDBJ databases">
        <authorList>
            <person name="Castelo-Branco R."/>
            <person name="Eusebio N."/>
            <person name="Adriana R."/>
            <person name="Vieira A."/>
            <person name="Brugerolle De Fraissinette N."/>
            <person name="Rezende De Castro R."/>
            <person name="Schneider M.P."/>
            <person name="Vasconcelos V."/>
            <person name="Leao P.N."/>
        </authorList>
    </citation>
    <scope>NUCLEOTIDE SEQUENCE</scope>
    <source>
        <strain evidence="5">LEGE 11479</strain>
    </source>
</reference>
<dbReference type="EMBL" id="JADEXP010000140">
    <property type="protein sequence ID" value="MBE9068085.1"/>
    <property type="molecule type" value="Genomic_DNA"/>
</dbReference>
<dbReference type="SUPFAM" id="SSF88659">
    <property type="entry name" value="Sigma3 and sigma4 domains of RNA polymerase sigma factors"/>
    <property type="match status" value="1"/>
</dbReference>
<dbReference type="GO" id="GO:0003677">
    <property type="term" value="F:DNA binding"/>
    <property type="evidence" value="ECO:0007669"/>
    <property type="project" value="UniProtKB-KW"/>
</dbReference>
<dbReference type="AlphaFoldDB" id="A0A928ZVF5"/>
<accession>A0A928ZVF5</accession>
<dbReference type="PANTHER" id="PTHR30385">
    <property type="entry name" value="SIGMA FACTOR F FLAGELLAR"/>
    <property type="match status" value="1"/>
</dbReference>
<comment type="caution">
    <text evidence="5">The sequence shown here is derived from an EMBL/GenBank/DDBJ whole genome shotgun (WGS) entry which is preliminary data.</text>
</comment>
<evidence type="ECO:0000256" key="2">
    <source>
        <dbReference type="ARBA" id="ARBA00023082"/>
    </source>
</evidence>
<evidence type="ECO:0000256" key="4">
    <source>
        <dbReference type="ARBA" id="ARBA00023163"/>
    </source>
</evidence>
<organism evidence="5 6">
    <name type="scientific">Leptolyngbya cf. ectocarpi LEGE 11479</name>
    <dbReference type="NCBI Taxonomy" id="1828722"/>
    <lineage>
        <taxon>Bacteria</taxon>
        <taxon>Bacillati</taxon>
        <taxon>Cyanobacteriota</taxon>
        <taxon>Cyanophyceae</taxon>
        <taxon>Leptolyngbyales</taxon>
        <taxon>Leptolyngbyaceae</taxon>
        <taxon>Leptolyngbya group</taxon>
        <taxon>Leptolyngbya</taxon>
    </lineage>
</organism>
<gene>
    <name evidence="5" type="ORF">IQ260_15645</name>
</gene>
<keyword evidence="1" id="KW-0805">Transcription regulation</keyword>
<dbReference type="Gene3D" id="1.10.10.60">
    <property type="entry name" value="Homeodomain-like"/>
    <property type="match status" value="1"/>
</dbReference>
<keyword evidence="3" id="KW-0238">DNA-binding</keyword>
<proteinExistence type="predicted"/>